<name>A0AAQ4FBV7_AMBAM</name>
<protein>
    <submittedName>
        <fullName evidence="2">Uncharacterized protein</fullName>
    </submittedName>
</protein>
<feature type="region of interest" description="Disordered" evidence="1">
    <location>
        <begin position="1"/>
        <end position="61"/>
    </location>
</feature>
<keyword evidence="3" id="KW-1185">Reference proteome</keyword>
<evidence type="ECO:0000256" key="1">
    <source>
        <dbReference type="SAM" id="MobiDB-lite"/>
    </source>
</evidence>
<dbReference type="EMBL" id="JARKHS020004382">
    <property type="protein sequence ID" value="KAK8784660.1"/>
    <property type="molecule type" value="Genomic_DNA"/>
</dbReference>
<feature type="compositionally biased region" description="Polar residues" evidence="1">
    <location>
        <begin position="1"/>
        <end position="19"/>
    </location>
</feature>
<sequence length="115" mass="12326">MCARSTSTASITYGISWQTGDPRRVPGRRRPSGCRETRRPATSSRQRPDADATTGPGQCVPGVELRTCTTQKLTGGSAVLTSICRAPFTTDLHHTGSGVQRWQNHKGQLLGNASC</sequence>
<dbReference type="Proteomes" id="UP001321473">
    <property type="component" value="Unassembled WGS sequence"/>
</dbReference>
<comment type="caution">
    <text evidence="2">The sequence shown here is derived from an EMBL/GenBank/DDBJ whole genome shotgun (WGS) entry which is preliminary data.</text>
</comment>
<gene>
    <name evidence="2" type="ORF">V5799_008979</name>
</gene>
<evidence type="ECO:0000313" key="2">
    <source>
        <dbReference type="EMBL" id="KAK8784660.1"/>
    </source>
</evidence>
<dbReference type="AlphaFoldDB" id="A0AAQ4FBV7"/>
<evidence type="ECO:0000313" key="3">
    <source>
        <dbReference type="Proteomes" id="UP001321473"/>
    </source>
</evidence>
<reference evidence="2 3" key="1">
    <citation type="journal article" date="2023" name="Arcadia Sci">
        <title>De novo assembly of a long-read Amblyomma americanum tick genome.</title>
        <authorList>
            <person name="Chou S."/>
            <person name="Poskanzer K.E."/>
            <person name="Rollins M."/>
            <person name="Thuy-Boun P.S."/>
        </authorList>
    </citation>
    <scope>NUCLEOTIDE SEQUENCE [LARGE SCALE GENOMIC DNA]</scope>
    <source>
        <strain evidence="2">F_SG_1</strain>
        <tissue evidence="2">Salivary glands</tissue>
    </source>
</reference>
<organism evidence="2 3">
    <name type="scientific">Amblyomma americanum</name>
    <name type="common">Lone star tick</name>
    <dbReference type="NCBI Taxonomy" id="6943"/>
    <lineage>
        <taxon>Eukaryota</taxon>
        <taxon>Metazoa</taxon>
        <taxon>Ecdysozoa</taxon>
        <taxon>Arthropoda</taxon>
        <taxon>Chelicerata</taxon>
        <taxon>Arachnida</taxon>
        <taxon>Acari</taxon>
        <taxon>Parasitiformes</taxon>
        <taxon>Ixodida</taxon>
        <taxon>Ixodoidea</taxon>
        <taxon>Ixodidae</taxon>
        <taxon>Amblyomminae</taxon>
        <taxon>Amblyomma</taxon>
    </lineage>
</organism>
<proteinExistence type="predicted"/>
<accession>A0AAQ4FBV7</accession>